<feature type="region of interest" description="Disordered" evidence="6">
    <location>
        <begin position="289"/>
        <end position="373"/>
    </location>
</feature>
<keyword evidence="3" id="KW-0805">Transcription regulation</keyword>
<evidence type="ECO:0000256" key="2">
    <source>
        <dbReference type="ARBA" id="ARBA00009368"/>
    </source>
</evidence>
<dbReference type="SMART" id="SM01370">
    <property type="entry name" value="TAFII55_N"/>
    <property type="match status" value="1"/>
</dbReference>
<dbReference type="GO" id="GO:0016251">
    <property type="term" value="F:RNA polymerase II general transcription initiation factor activity"/>
    <property type="evidence" value="ECO:0007669"/>
    <property type="project" value="TreeGrafter"/>
</dbReference>
<protein>
    <recommendedName>
        <fullName evidence="7">TAFII55 protein conserved region domain-containing protein</fullName>
    </recommendedName>
</protein>
<gene>
    <name evidence="8" type="ORF">M407DRAFT_18567</name>
</gene>
<organism evidence="8 9">
    <name type="scientific">Tulasnella calospora MUT 4182</name>
    <dbReference type="NCBI Taxonomy" id="1051891"/>
    <lineage>
        <taxon>Eukaryota</taxon>
        <taxon>Fungi</taxon>
        <taxon>Dikarya</taxon>
        <taxon>Basidiomycota</taxon>
        <taxon>Agaricomycotina</taxon>
        <taxon>Agaricomycetes</taxon>
        <taxon>Cantharellales</taxon>
        <taxon>Tulasnellaceae</taxon>
        <taxon>Tulasnella</taxon>
    </lineage>
</organism>
<feature type="compositionally biased region" description="Acidic residues" evidence="6">
    <location>
        <begin position="341"/>
        <end position="373"/>
    </location>
</feature>
<keyword evidence="9" id="KW-1185">Reference proteome</keyword>
<evidence type="ECO:0000256" key="1">
    <source>
        <dbReference type="ARBA" id="ARBA00004123"/>
    </source>
</evidence>
<keyword evidence="4" id="KW-0804">Transcription</keyword>
<keyword evidence="5" id="KW-0539">Nucleus</keyword>
<reference evidence="8 9" key="1">
    <citation type="submission" date="2014-04" db="EMBL/GenBank/DDBJ databases">
        <authorList>
            <consortium name="DOE Joint Genome Institute"/>
            <person name="Kuo A."/>
            <person name="Girlanda M."/>
            <person name="Perotto S."/>
            <person name="Kohler A."/>
            <person name="Nagy L.G."/>
            <person name="Floudas D."/>
            <person name="Copeland A."/>
            <person name="Barry K.W."/>
            <person name="Cichocki N."/>
            <person name="Veneault-Fourrey C."/>
            <person name="LaButti K."/>
            <person name="Lindquist E.A."/>
            <person name="Lipzen A."/>
            <person name="Lundell T."/>
            <person name="Morin E."/>
            <person name="Murat C."/>
            <person name="Sun H."/>
            <person name="Tunlid A."/>
            <person name="Henrissat B."/>
            <person name="Grigoriev I.V."/>
            <person name="Hibbett D.S."/>
            <person name="Martin F."/>
            <person name="Nordberg H.P."/>
            <person name="Cantor M.N."/>
            <person name="Hua S.X."/>
        </authorList>
    </citation>
    <scope>NUCLEOTIDE SEQUENCE [LARGE SCALE GENOMIC DNA]</scope>
    <source>
        <strain evidence="8 9">MUT 4182</strain>
    </source>
</reference>
<dbReference type="Gene3D" id="3.30.70.2850">
    <property type="match status" value="1"/>
</dbReference>
<accession>A0A0C3QV85</accession>
<reference evidence="9" key="2">
    <citation type="submission" date="2015-01" db="EMBL/GenBank/DDBJ databases">
        <title>Evolutionary Origins and Diversification of the Mycorrhizal Mutualists.</title>
        <authorList>
            <consortium name="DOE Joint Genome Institute"/>
            <consortium name="Mycorrhizal Genomics Consortium"/>
            <person name="Kohler A."/>
            <person name="Kuo A."/>
            <person name="Nagy L.G."/>
            <person name="Floudas D."/>
            <person name="Copeland A."/>
            <person name="Barry K.W."/>
            <person name="Cichocki N."/>
            <person name="Veneault-Fourrey C."/>
            <person name="LaButti K."/>
            <person name="Lindquist E.A."/>
            <person name="Lipzen A."/>
            <person name="Lundell T."/>
            <person name="Morin E."/>
            <person name="Murat C."/>
            <person name="Riley R."/>
            <person name="Ohm R."/>
            <person name="Sun H."/>
            <person name="Tunlid A."/>
            <person name="Henrissat B."/>
            <person name="Grigoriev I.V."/>
            <person name="Hibbett D.S."/>
            <person name="Martin F."/>
        </authorList>
    </citation>
    <scope>NUCLEOTIDE SEQUENCE [LARGE SCALE GENOMIC DNA]</scope>
    <source>
        <strain evidence="9">MUT 4182</strain>
    </source>
</reference>
<dbReference type="GO" id="GO:0051123">
    <property type="term" value="P:RNA polymerase II preinitiation complex assembly"/>
    <property type="evidence" value="ECO:0007669"/>
    <property type="project" value="TreeGrafter"/>
</dbReference>
<evidence type="ECO:0000313" key="9">
    <source>
        <dbReference type="Proteomes" id="UP000054248"/>
    </source>
</evidence>
<dbReference type="STRING" id="1051891.A0A0C3QV85"/>
<evidence type="ECO:0000256" key="5">
    <source>
        <dbReference type="ARBA" id="ARBA00023242"/>
    </source>
</evidence>
<evidence type="ECO:0000256" key="6">
    <source>
        <dbReference type="SAM" id="MobiDB-lite"/>
    </source>
</evidence>
<dbReference type="InterPro" id="IPR006751">
    <property type="entry name" value="TAFII55_prot_cons_reg"/>
</dbReference>
<feature type="non-terminal residue" evidence="8">
    <location>
        <position position="373"/>
    </location>
</feature>
<dbReference type="AlphaFoldDB" id="A0A0C3QV85"/>
<feature type="compositionally biased region" description="Acidic residues" evidence="6">
    <location>
        <begin position="312"/>
        <end position="333"/>
    </location>
</feature>
<sequence>MNGDVYMSDVSAPSTPGPTRMSTRPRLPSFVGREPQTLAEAAAMRGTPGADYATRSKTAKPKIATAKVKLKLGDKATQGIGTSFLGPYDRELDTEDEEDQDLVFEEQFILKMPEGEDCEKLRAMVQARAVTPDVWFKFKDSRRGVFNIGSNKYATKLVDLPCIVEAQKTLDGKQLFKAADICQALVVEERIDNEDEVSGSSSKTFNISDFIWPHGITPPLRHVRKRRFRKRISRAAIETVEQEMERLLDMDSQADQVEYKVLENVNPDLSDSEFDPDIRAKRGSSAGIDFFDGAGTPNFGGDAPTPGGADGLDMEEGDGEAENDEGSDDDLAAELERALAGEDEGDEDEEEEDEDEDETDEEEEEDGDAELTQ</sequence>
<evidence type="ECO:0000259" key="7">
    <source>
        <dbReference type="SMART" id="SM01370"/>
    </source>
</evidence>
<comment type="subcellular location">
    <subcellularLocation>
        <location evidence="1">Nucleus</location>
    </subcellularLocation>
</comment>
<dbReference type="OrthoDB" id="153872at2759"/>
<dbReference type="HOGENOM" id="CLU_016434_3_1_1"/>
<dbReference type="Pfam" id="PF04658">
    <property type="entry name" value="TAFII55_N"/>
    <property type="match status" value="1"/>
</dbReference>
<dbReference type="CDD" id="cd08047">
    <property type="entry name" value="TAF7"/>
    <property type="match status" value="1"/>
</dbReference>
<proteinExistence type="inferred from homology"/>
<feature type="region of interest" description="Disordered" evidence="6">
    <location>
        <begin position="1"/>
        <end position="31"/>
    </location>
</feature>
<dbReference type="EMBL" id="KN822954">
    <property type="protein sequence ID" value="KIO32514.1"/>
    <property type="molecule type" value="Genomic_DNA"/>
</dbReference>
<feature type="domain" description="TAFII55 protein conserved region" evidence="7">
    <location>
        <begin position="104"/>
        <end position="256"/>
    </location>
</feature>
<dbReference type="PANTHER" id="PTHR12228">
    <property type="entry name" value="TRANSCRIPTION INITIATION FACTOR TFIID 55 KD SUBUNIT-RELATED"/>
    <property type="match status" value="1"/>
</dbReference>
<evidence type="ECO:0000256" key="3">
    <source>
        <dbReference type="ARBA" id="ARBA00023015"/>
    </source>
</evidence>
<dbReference type="Proteomes" id="UP000054248">
    <property type="component" value="Unassembled WGS sequence"/>
</dbReference>
<name>A0A0C3QV85_9AGAM</name>
<dbReference type="GO" id="GO:0005669">
    <property type="term" value="C:transcription factor TFIID complex"/>
    <property type="evidence" value="ECO:0007669"/>
    <property type="project" value="InterPro"/>
</dbReference>
<evidence type="ECO:0000256" key="4">
    <source>
        <dbReference type="ARBA" id="ARBA00023163"/>
    </source>
</evidence>
<comment type="similarity">
    <text evidence="2">Belongs to the TAF7 family.</text>
</comment>
<dbReference type="InterPro" id="IPR037817">
    <property type="entry name" value="TAF7"/>
</dbReference>
<evidence type="ECO:0000313" key="8">
    <source>
        <dbReference type="EMBL" id="KIO32514.1"/>
    </source>
</evidence>
<dbReference type="PANTHER" id="PTHR12228:SF0">
    <property type="entry name" value="TATA-BOX BINDING PROTEIN ASSOCIATED FACTOR 7"/>
    <property type="match status" value="1"/>
</dbReference>